<evidence type="ECO:0008006" key="3">
    <source>
        <dbReference type="Google" id="ProtNLM"/>
    </source>
</evidence>
<protein>
    <recommendedName>
        <fullName evidence="3">Tox-PAAR-like domain-containing protein</fullName>
    </recommendedName>
</protein>
<accession>A0ABM8ZYT9</accession>
<organism evidence="1 2">
    <name type="scientific">Vibrio marisflavi CECT 7928</name>
    <dbReference type="NCBI Taxonomy" id="634439"/>
    <lineage>
        <taxon>Bacteria</taxon>
        <taxon>Pseudomonadati</taxon>
        <taxon>Pseudomonadota</taxon>
        <taxon>Gammaproteobacteria</taxon>
        <taxon>Vibrionales</taxon>
        <taxon>Vibrionaceae</taxon>
        <taxon>Vibrio</taxon>
    </lineage>
</organism>
<comment type="caution">
    <text evidence="1">The sequence shown here is derived from an EMBL/GenBank/DDBJ whole genome shotgun (WGS) entry which is preliminary data.</text>
</comment>
<dbReference type="EMBL" id="CAKLDM010000001">
    <property type="protein sequence ID" value="CAH0536127.1"/>
    <property type="molecule type" value="Genomic_DNA"/>
</dbReference>
<dbReference type="RefSeq" id="WP_237359630.1">
    <property type="nucleotide sequence ID" value="NZ_CAKLDM010000001.1"/>
</dbReference>
<keyword evidence="2" id="KW-1185">Reference proteome</keyword>
<reference evidence="1" key="1">
    <citation type="submission" date="2021-11" db="EMBL/GenBank/DDBJ databases">
        <authorList>
            <person name="Rodrigo-Torres L."/>
            <person name="Arahal R. D."/>
            <person name="Lucena T."/>
        </authorList>
    </citation>
    <scope>NUCLEOTIDE SEQUENCE</scope>
    <source>
        <strain evidence="1">CECT 7928</strain>
    </source>
</reference>
<proteinExistence type="predicted"/>
<evidence type="ECO:0000313" key="2">
    <source>
        <dbReference type="Proteomes" id="UP000838748"/>
    </source>
</evidence>
<evidence type="ECO:0000313" key="1">
    <source>
        <dbReference type="EMBL" id="CAH0536127.1"/>
    </source>
</evidence>
<dbReference type="Proteomes" id="UP000838748">
    <property type="component" value="Unassembled WGS sequence"/>
</dbReference>
<dbReference type="Pfam" id="PF13665">
    <property type="entry name" value="Tox-PAAR-like"/>
    <property type="match status" value="1"/>
</dbReference>
<name>A0ABM8ZYT9_9VIBR</name>
<sequence>MPGFAITAGGSVTIATPDVTAVPSPTGPLPMVGANMASSAMSIPPTTVLNVLVNGMPATNQMTMTATSMSTSPPVAMGVASGCPNDMGSKNMQGSITTMMGNAPVVSMCNVTAQNGLSPNSVGMHQASTSNQTVLIQS</sequence>
<gene>
    <name evidence="1" type="ORF">VMF7928_00221</name>
</gene>